<organism evidence="3 4">
    <name type="scientific">Vibrio ichthyoenteri ATCC 700023</name>
    <dbReference type="NCBI Taxonomy" id="870968"/>
    <lineage>
        <taxon>Bacteria</taxon>
        <taxon>Pseudomonadati</taxon>
        <taxon>Pseudomonadota</taxon>
        <taxon>Gammaproteobacteria</taxon>
        <taxon>Vibrionales</taxon>
        <taxon>Vibrionaceae</taxon>
        <taxon>Vibrio</taxon>
    </lineage>
</organism>
<dbReference type="RefSeq" id="WP_006714439.1">
    <property type="nucleotide sequence ID" value="NZ_AFWF01000294.1"/>
</dbReference>
<keyword evidence="2" id="KW-0732">Signal</keyword>
<dbReference type="AlphaFoldDB" id="F9S7I1"/>
<evidence type="ECO:0000313" key="3">
    <source>
        <dbReference type="EMBL" id="EGU31277.1"/>
    </source>
</evidence>
<gene>
    <name evidence="3" type="ORF">VII00023_22879</name>
</gene>
<feature type="signal peptide" evidence="2">
    <location>
        <begin position="1"/>
        <end position="20"/>
    </location>
</feature>
<evidence type="ECO:0008006" key="5">
    <source>
        <dbReference type="Google" id="ProtNLM"/>
    </source>
</evidence>
<evidence type="ECO:0000313" key="4">
    <source>
        <dbReference type="Proteomes" id="UP000004605"/>
    </source>
</evidence>
<dbReference type="PROSITE" id="PS51257">
    <property type="entry name" value="PROKAR_LIPOPROTEIN"/>
    <property type="match status" value="1"/>
</dbReference>
<dbReference type="EMBL" id="AFWF01000294">
    <property type="protein sequence ID" value="EGU31277.1"/>
    <property type="molecule type" value="Genomic_DNA"/>
</dbReference>
<name>F9S7I1_9VIBR</name>
<reference evidence="3 4" key="1">
    <citation type="journal article" date="2012" name="Int. J. Syst. Evol. Microbiol.">
        <title>Vibrio caribbeanicus sp. nov., isolated from the marine sponge Scleritoderma cyanea.</title>
        <authorList>
            <person name="Hoffmann M."/>
            <person name="Monday S.R."/>
            <person name="Allard M.W."/>
            <person name="Strain E.A."/>
            <person name="Whittaker P."/>
            <person name="Naum M."/>
            <person name="McCarthy P.J."/>
            <person name="Lopez J.V."/>
            <person name="Fischer M."/>
            <person name="Brown E.W."/>
        </authorList>
    </citation>
    <scope>NUCLEOTIDE SEQUENCE [LARGE SCALE GENOMIC DNA]</scope>
    <source>
        <strain evidence="3 4">ATCC 700023</strain>
    </source>
</reference>
<dbReference type="Proteomes" id="UP000004605">
    <property type="component" value="Unassembled WGS sequence"/>
</dbReference>
<accession>F9S7I1</accession>
<feature type="region of interest" description="Disordered" evidence="1">
    <location>
        <begin position="42"/>
        <end position="64"/>
    </location>
</feature>
<keyword evidence="4" id="KW-1185">Reference proteome</keyword>
<evidence type="ECO:0000256" key="1">
    <source>
        <dbReference type="SAM" id="MobiDB-lite"/>
    </source>
</evidence>
<evidence type="ECO:0000256" key="2">
    <source>
        <dbReference type="SAM" id="SignalP"/>
    </source>
</evidence>
<comment type="caution">
    <text evidence="3">The sequence shown here is derived from an EMBL/GenBank/DDBJ whole genome shotgun (WGS) entry which is preliminary data.</text>
</comment>
<proteinExistence type="predicted"/>
<protein>
    <recommendedName>
        <fullName evidence="5">Lipoprotein</fullName>
    </recommendedName>
</protein>
<feature type="chain" id="PRO_5003386575" description="Lipoprotein" evidence="2">
    <location>
        <begin position="21"/>
        <end position="78"/>
    </location>
</feature>
<sequence>MRKLSVALIVFGALSLTACGDETSTTAEAKQELTMKEKKKKILGEAKPNPTAPKLSEMSEKEKDEFIKRELEKIRNGN</sequence>